<keyword evidence="10" id="KW-1185">Reference proteome</keyword>
<evidence type="ECO:0000259" key="8">
    <source>
        <dbReference type="Pfam" id="PF01120"/>
    </source>
</evidence>
<dbReference type="PRINTS" id="PR00741">
    <property type="entry name" value="GLHYDRLASE29"/>
</dbReference>
<dbReference type="SMART" id="SM00812">
    <property type="entry name" value="Alpha_L_fucos"/>
    <property type="match status" value="1"/>
</dbReference>
<dbReference type="Gene3D" id="3.20.20.80">
    <property type="entry name" value="Glycosidases"/>
    <property type="match status" value="1"/>
</dbReference>
<dbReference type="Gene3D" id="2.60.120.260">
    <property type="entry name" value="Galactose-binding domain-like"/>
    <property type="match status" value="2"/>
</dbReference>
<dbReference type="SUPFAM" id="SSF49785">
    <property type="entry name" value="Galactose-binding domain-like"/>
    <property type="match status" value="1"/>
</dbReference>
<accession>A0A2T3IYV1</accession>
<dbReference type="Proteomes" id="UP000241222">
    <property type="component" value="Unassembled WGS sequence"/>
</dbReference>
<proteinExistence type="inferred from homology"/>
<keyword evidence="6" id="KW-0326">Glycosidase</keyword>
<evidence type="ECO:0000256" key="1">
    <source>
        <dbReference type="ARBA" id="ARBA00004071"/>
    </source>
</evidence>
<sequence length="883" mass="99128">MKVEMMQGLPFRLSVLAGCLAIQLVQPAPLQAGEAPLIAAGQDLNATRDARMAWFRDAKFGMFIHWGVYSMFEGEYKGVDTPRYAEWIWNNARIPAQEYVDLAKQFNPVAYDPAEWVKLAKDAGMTYMVLTAKHHDGFAMFDTATSDWGIKDSTWGKDAITPLKKAADDAGLRFGLYYSQSLDWGNHGDEGGAHWDSSYSPYPSLDRSKWAERFNNYMSDVAFPQLEELTTNYGNLDLFWWDMPKNISDTQVQKMADMLWGNQPHIVSNRRLASRKNALQFGDFDTHEQSIPPVPQLDSYWESCMTMNNTWGYRRSDQDWKSTAELIHNLTGVVSKGGNYLLNIGPKSDGSFPQASIERLRDISEWMKVNGESIHGTTATPFLFQQAFRGATTQRVHDDGVTLYLHVYDWPKNGELQVLGVANEKLSAYLLADNDKTPLKISHNDKGVTLVVPAQAPDQYSSTVVLEVKGELEIEEVTGVMTVDGMVLRSLDAKTTDVHYNTWYNSLTDWSGAESAASWQVDFAEPGRYAVQMFHGNLDESRMQLTLGDNTANLIIPATGDENMRRKYPKPTIVGEIVVTQAGEQTLTLTPATEGFTRVNMGELTILPLGDAIQGPDSNIGLHAMNADYNGKAVVYRGARQFLNGEKEALSWDVTITRQTGSFDVVSTYRSEQEQAITLYVGDKGFPLTLPATGEFPEPLNLHVGKIELTESGVTQVRLETSATGIFDFYGLELFDAGFYARSEEPLATEFPIVRSHNNYVDKGQHPKAHFADKVLDGSSQTRWLPSPRNPKNMWFEVDYGKPQHIKHIKPVIEERLGQTAFFNSIELIVTYLDENGEWQKLTTLPAHKANQGFAADKTARQWRFEFSSNRRGTFSVSQLVMN</sequence>
<dbReference type="EC" id="3.2.1.51" evidence="3"/>
<dbReference type="InterPro" id="IPR000933">
    <property type="entry name" value="Glyco_hydro_29"/>
</dbReference>
<dbReference type="AlphaFoldDB" id="A0A2T3IYV1"/>
<dbReference type="GO" id="GO:0004560">
    <property type="term" value="F:alpha-L-fucosidase activity"/>
    <property type="evidence" value="ECO:0007669"/>
    <property type="project" value="InterPro"/>
</dbReference>
<dbReference type="EMBL" id="PYMH01000004">
    <property type="protein sequence ID" value="PSU33839.1"/>
    <property type="molecule type" value="Genomic_DNA"/>
</dbReference>
<comment type="caution">
    <text evidence="9">The sequence shown here is derived from an EMBL/GenBank/DDBJ whole genome shotgun (WGS) entry which is preliminary data.</text>
</comment>
<dbReference type="InterPro" id="IPR057739">
    <property type="entry name" value="Glyco_hydro_29_N"/>
</dbReference>
<evidence type="ECO:0000256" key="2">
    <source>
        <dbReference type="ARBA" id="ARBA00007951"/>
    </source>
</evidence>
<evidence type="ECO:0000256" key="6">
    <source>
        <dbReference type="ARBA" id="ARBA00023295"/>
    </source>
</evidence>
<dbReference type="OrthoDB" id="107551at2"/>
<keyword evidence="5" id="KW-0378">Hydrolase</keyword>
<gene>
    <name evidence="9" type="ORF">C9I99_10730</name>
</gene>
<evidence type="ECO:0000256" key="5">
    <source>
        <dbReference type="ARBA" id="ARBA00022801"/>
    </source>
</evidence>
<feature type="domain" description="Glycoside hydrolase family 29 N-terminal" evidence="8">
    <location>
        <begin position="49"/>
        <end position="372"/>
    </location>
</feature>
<organism evidence="9 10">
    <name type="scientific">Photobacterium lutimaris</name>
    <dbReference type="NCBI Taxonomy" id="388278"/>
    <lineage>
        <taxon>Bacteria</taxon>
        <taxon>Pseudomonadati</taxon>
        <taxon>Pseudomonadota</taxon>
        <taxon>Gammaproteobacteria</taxon>
        <taxon>Vibrionales</taxon>
        <taxon>Vibrionaceae</taxon>
        <taxon>Photobacterium</taxon>
    </lineage>
</organism>
<dbReference type="Pfam" id="PF01120">
    <property type="entry name" value="Alpha_L_fucos"/>
    <property type="match status" value="1"/>
</dbReference>
<dbReference type="SUPFAM" id="SSF51445">
    <property type="entry name" value="(Trans)glycosidases"/>
    <property type="match status" value="1"/>
</dbReference>
<feature type="domain" description="F5/8 type C" evidence="7">
    <location>
        <begin position="771"/>
        <end position="866"/>
    </location>
</feature>
<keyword evidence="4" id="KW-0732">Signal</keyword>
<reference evidence="9 10" key="1">
    <citation type="submission" date="2018-03" db="EMBL/GenBank/DDBJ databases">
        <title>Whole genome sequencing of Histamine producing bacteria.</title>
        <authorList>
            <person name="Butler K."/>
        </authorList>
    </citation>
    <scope>NUCLEOTIDE SEQUENCE [LARGE SCALE GENOMIC DNA]</scope>
    <source>
        <strain evidence="9 10">JCM 13586</strain>
    </source>
</reference>
<comment type="function">
    <text evidence="1">Alpha-L-fucosidase is responsible for hydrolyzing the alpha-1,6-linked fucose joined to the reducing-end N-acetylglucosamine of the carbohydrate moieties of glycoproteins.</text>
</comment>
<dbReference type="PANTHER" id="PTHR10030:SF37">
    <property type="entry name" value="ALPHA-L-FUCOSIDASE-RELATED"/>
    <property type="match status" value="1"/>
</dbReference>
<dbReference type="GO" id="GO:0005764">
    <property type="term" value="C:lysosome"/>
    <property type="evidence" value="ECO:0007669"/>
    <property type="project" value="TreeGrafter"/>
</dbReference>
<dbReference type="PANTHER" id="PTHR10030">
    <property type="entry name" value="ALPHA-L-FUCOSIDASE"/>
    <property type="match status" value="1"/>
</dbReference>
<evidence type="ECO:0000256" key="4">
    <source>
        <dbReference type="ARBA" id="ARBA00022729"/>
    </source>
</evidence>
<dbReference type="InterPro" id="IPR016286">
    <property type="entry name" value="FUC_metazoa-typ"/>
</dbReference>
<evidence type="ECO:0000256" key="3">
    <source>
        <dbReference type="ARBA" id="ARBA00012662"/>
    </source>
</evidence>
<dbReference type="InterPro" id="IPR008979">
    <property type="entry name" value="Galactose-bd-like_sf"/>
</dbReference>
<evidence type="ECO:0000259" key="7">
    <source>
        <dbReference type="Pfam" id="PF00754"/>
    </source>
</evidence>
<dbReference type="InterPro" id="IPR017853">
    <property type="entry name" value="GH"/>
</dbReference>
<comment type="similarity">
    <text evidence="2">Belongs to the glycosyl hydrolase 29 family.</text>
</comment>
<dbReference type="GO" id="GO:0016139">
    <property type="term" value="P:glycoside catabolic process"/>
    <property type="evidence" value="ECO:0007669"/>
    <property type="project" value="TreeGrafter"/>
</dbReference>
<dbReference type="Pfam" id="PF00754">
    <property type="entry name" value="F5_F8_type_C"/>
    <property type="match status" value="1"/>
</dbReference>
<dbReference type="GO" id="GO:0006004">
    <property type="term" value="P:fucose metabolic process"/>
    <property type="evidence" value="ECO:0007669"/>
    <property type="project" value="InterPro"/>
</dbReference>
<evidence type="ECO:0000313" key="9">
    <source>
        <dbReference type="EMBL" id="PSU33839.1"/>
    </source>
</evidence>
<name>A0A2T3IYV1_9GAMM</name>
<evidence type="ECO:0000313" key="10">
    <source>
        <dbReference type="Proteomes" id="UP000241222"/>
    </source>
</evidence>
<protein>
    <recommendedName>
        <fullName evidence="3">alpha-L-fucosidase</fullName>
        <ecNumber evidence="3">3.2.1.51</ecNumber>
    </recommendedName>
</protein>
<dbReference type="InterPro" id="IPR000421">
    <property type="entry name" value="FA58C"/>
</dbReference>